<comment type="similarity">
    <text evidence="2">Belongs to the ferric reductase (FRE) family.</text>
</comment>
<dbReference type="InterPro" id="IPR017927">
    <property type="entry name" value="FAD-bd_FR_type"/>
</dbReference>
<protein>
    <recommendedName>
        <fullName evidence="12">ferric-chelate reductase (NADH)</fullName>
        <ecNumber evidence="12">1.16.1.7</ecNumber>
    </recommendedName>
</protein>
<feature type="transmembrane region" description="Helical" evidence="13">
    <location>
        <begin position="593"/>
        <end position="614"/>
    </location>
</feature>
<evidence type="ECO:0000256" key="3">
    <source>
        <dbReference type="ARBA" id="ARBA00022448"/>
    </source>
</evidence>
<evidence type="ECO:0000256" key="8">
    <source>
        <dbReference type="ARBA" id="ARBA00023004"/>
    </source>
</evidence>
<evidence type="ECO:0000256" key="1">
    <source>
        <dbReference type="ARBA" id="ARBA00004141"/>
    </source>
</evidence>
<dbReference type="Gene3D" id="3.40.50.80">
    <property type="entry name" value="Nucleotide-binding domain of ferredoxin-NADP reductase (FNR) module"/>
    <property type="match status" value="1"/>
</dbReference>
<feature type="transmembrane region" description="Helical" evidence="13">
    <location>
        <begin position="550"/>
        <end position="572"/>
    </location>
</feature>
<dbReference type="OrthoDB" id="167398at2759"/>
<dbReference type="Pfam" id="PF08030">
    <property type="entry name" value="NAD_binding_6"/>
    <property type="match status" value="1"/>
</dbReference>
<feature type="transmembrane region" description="Helical" evidence="13">
    <location>
        <begin position="177"/>
        <end position="196"/>
    </location>
</feature>
<keyword evidence="3" id="KW-0813">Transport</keyword>
<evidence type="ECO:0000256" key="9">
    <source>
        <dbReference type="ARBA" id="ARBA00023065"/>
    </source>
</evidence>
<dbReference type="EC" id="1.16.1.7" evidence="12"/>
<comment type="catalytic activity">
    <reaction evidence="11">
        <text>2 a Fe(II)-siderophore + NAD(+) + H(+) = 2 a Fe(III)-siderophore + NADH</text>
        <dbReference type="Rhea" id="RHEA:15061"/>
        <dbReference type="Rhea" id="RHEA-COMP:11342"/>
        <dbReference type="Rhea" id="RHEA-COMP:11344"/>
        <dbReference type="ChEBI" id="CHEBI:15378"/>
        <dbReference type="ChEBI" id="CHEBI:29033"/>
        <dbReference type="ChEBI" id="CHEBI:29034"/>
        <dbReference type="ChEBI" id="CHEBI:57540"/>
        <dbReference type="ChEBI" id="CHEBI:57945"/>
        <dbReference type="EC" id="1.16.1.7"/>
    </reaction>
</comment>
<keyword evidence="16" id="KW-1185">Reference proteome</keyword>
<dbReference type="GO" id="GO:0140618">
    <property type="term" value="F:ferric-chelate reductase (NADH) activity"/>
    <property type="evidence" value="ECO:0007669"/>
    <property type="project" value="UniProtKB-EC"/>
</dbReference>
<evidence type="ECO:0000259" key="14">
    <source>
        <dbReference type="PROSITE" id="PS51384"/>
    </source>
</evidence>
<reference evidence="15 16" key="1">
    <citation type="journal article" date="2019" name="Nat. Plants">
        <title>Stout camphor tree genome fills gaps in understanding of flowering plant genome evolution.</title>
        <authorList>
            <person name="Chaw S.M."/>
            <person name="Liu Y.C."/>
            <person name="Wu Y.W."/>
            <person name="Wang H.Y."/>
            <person name="Lin C.I."/>
            <person name="Wu C.S."/>
            <person name="Ke H.M."/>
            <person name="Chang L.Y."/>
            <person name="Hsu C.Y."/>
            <person name="Yang H.T."/>
            <person name="Sudianto E."/>
            <person name="Hsu M.H."/>
            <person name="Wu K.P."/>
            <person name="Wang L.N."/>
            <person name="Leebens-Mack J.H."/>
            <person name="Tsai I.J."/>
        </authorList>
    </citation>
    <scope>NUCLEOTIDE SEQUENCE [LARGE SCALE GENOMIC DNA]</scope>
    <source>
        <strain evidence="16">cv. Chaw 1501</strain>
        <tissue evidence="15">Young leaves</tissue>
    </source>
</reference>
<keyword evidence="8" id="KW-0408">Iron</keyword>
<keyword evidence="5" id="KW-0479">Metal-binding</keyword>
<feature type="transmembrane region" description="Helical" evidence="13">
    <location>
        <begin position="294"/>
        <end position="320"/>
    </location>
</feature>
<dbReference type="CDD" id="cd06186">
    <property type="entry name" value="NOX_Duox_like_FAD_NADP"/>
    <property type="match status" value="1"/>
</dbReference>
<dbReference type="AlphaFoldDB" id="A0A443PFB2"/>
<comment type="subcellular location">
    <subcellularLocation>
        <location evidence="1">Membrane</location>
        <topology evidence="1">Multi-pass membrane protein</topology>
    </subcellularLocation>
</comment>
<feature type="transmembrane region" description="Helical" evidence="13">
    <location>
        <begin position="217"/>
        <end position="241"/>
    </location>
</feature>
<dbReference type="GO" id="GO:0006811">
    <property type="term" value="P:monoatomic ion transport"/>
    <property type="evidence" value="ECO:0007669"/>
    <property type="project" value="UniProtKB-KW"/>
</dbReference>
<evidence type="ECO:0000256" key="6">
    <source>
        <dbReference type="ARBA" id="ARBA00022989"/>
    </source>
</evidence>
<feature type="transmembrane region" description="Helical" evidence="13">
    <location>
        <begin position="118"/>
        <end position="140"/>
    </location>
</feature>
<dbReference type="PANTHER" id="PTHR11972">
    <property type="entry name" value="NADPH OXIDASE"/>
    <property type="match status" value="1"/>
</dbReference>
<dbReference type="Pfam" id="PF01794">
    <property type="entry name" value="Ferric_reduct"/>
    <property type="match status" value="1"/>
</dbReference>
<evidence type="ECO:0000256" key="13">
    <source>
        <dbReference type="SAM" id="Phobius"/>
    </source>
</evidence>
<dbReference type="Proteomes" id="UP000283530">
    <property type="component" value="Unassembled WGS sequence"/>
</dbReference>
<keyword evidence="6 13" id="KW-1133">Transmembrane helix</keyword>
<keyword evidence="10 13" id="KW-0472">Membrane</keyword>
<feature type="domain" description="FAD-binding FR-type" evidence="14">
    <location>
        <begin position="329"/>
        <end position="432"/>
    </location>
</feature>
<evidence type="ECO:0000256" key="2">
    <source>
        <dbReference type="ARBA" id="ARBA00006278"/>
    </source>
</evidence>
<organism evidence="15 16">
    <name type="scientific">Cinnamomum micranthum f. kanehirae</name>
    <dbReference type="NCBI Taxonomy" id="337451"/>
    <lineage>
        <taxon>Eukaryota</taxon>
        <taxon>Viridiplantae</taxon>
        <taxon>Streptophyta</taxon>
        <taxon>Embryophyta</taxon>
        <taxon>Tracheophyta</taxon>
        <taxon>Spermatophyta</taxon>
        <taxon>Magnoliopsida</taxon>
        <taxon>Magnoliidae</taxon>
        <taxon>Laurales</taxon>
        <taxon>Lauraceae</taxon>
        <taxon>Cinnamomum</taxon>
    </lineage>
</organism>
<dbReference type="InterPro" id="IPR013112">
    <property type="entry name" value="FAD-bd_8"/>
</dbReference>
<dbReference type="FunFam" id="3.40.50.80:FF:000039">
    <property type="entry name" value="Ferric reduction oxidase 3"/>
    <property type="match status" value="1"/>
</dbReference>
<evidence type="ECO:0000256" key="11">
    <source>
        <dbReference type="ARBA" id="ARBA00050970"/>
    </source>
</evidence>
<name>A0A443PFB2_9MAGN</name>
<dbReference type="Pfam" id="PF08022">
    <property type="entry name" value="FAD_binding_8"/>
    <property type="match status" value="1"/>
</dbReference>
<dbReference type="InterPro" id="IPR050369">
    <property type="entry name" value="RBOH/FRE"/>
</dbReference>
<dbReference type="InterPro" id="IPR013130">
    <property type="entry name" value="Fe3_Rdtase_TM_dom"/>
</dbReference>
<dbReference type="STRING" id="337451.A0A443PFB2"/>
<keyword evidence="7" id="KW-0560">Oxidoreductase</keyword>
<dbReference type="PANTHER" id="PTHR11972:SF41">
    <property type="entry name" value="FERRIC REDUCTION OXIDASE 2"/>
    <property type="match status" value="1"/>
</dbReference>
<feature type="transmembrane region" description="Helical" evidence="13">
    <location>
        <begin position="68"/>
        <end position="88"/>
    </location>
</feature>
<accession>A0A443PFB2</accession>
<feature type="transmembrane region" description="Helical" evidence="13">
    <location>
        <begin position="16"/>
        <end position="38"/>
    </location>
</feature>
<keyword evidence="4 13" id="KW-0812">Transmembrane</keyword>
<evidence type="ECO:0000256" key="7">
    <source>
        <dbReference type="ARBA" id="ARBA00023002"/>
    </source>
</evidence>
<dbReference type="PROSITE" id="PS51384">
    <property type="entry name" value="FAD_FR"/>
    <property type="match status" value="1"/>
</dbReference>
<dbReference type="SFLD" id="SFLDG01168">
    <property type="entry name" value="Ferric_reductase_subgroup_(FRE"/>
    <property type="match status" value="1"/>
</dbReference>
<comment type="caution">
    <text evidence="15">The sequence shown here is derived from an EMBL/GenBank/DDBJ whole genome shotgun (WGS) entry which is preliminary data.</text>
</comment>
<dbReference type="EMBL" id="QPKB01000007">
    <property type="protein sequence ID" value="RWR89448.1"/>
    <property type="molecule type" value="Genomic_DNA"/>
</dbReference>
<dbReference type="InterPro" id="IPR013121">
    <property type="entry name" value="Fe_red_NAD-bd_6"/>
</dbReference>
<dbReference type="GO" id="GO:0046872">
    <property type="term" value="F:metal ion binding"/>
    <property type="evidence" value="ECO:0007669"/>
    <property type="project" value="UniProtKB-KW"/>
</dbReference>
<evidence type="ECO:0000313" key="15">
    <source>
        <dbReference type="EMBL" id="RWR89448.1"/>
    </source>
</evidence>
<evidence type="ECO:0000313" key="16">
    <source>
        <dbReference type="Proteomes" id="UP000283530"/>
    </source>
</evidence>
<proteinExistence type="inferred from homology"/>
<sequence length="730" mass="82238">MATAKQGSPSQQGRRILLAGMRFLLGAVFLGYLMVWILSPTNLWRQNWNVQVDKHANSTYFGEQGSNLLIFTFPILFIAALGCLYLHLGKTGGNYMERTGENSRLAFWKRPLLVKGPLGVVSAIELAFLAMFIALLIWTYSTKLTIRFSEINRGMPHHHNHSHDHEKRWKLKLGTSAYNLALLGNICCAFLFFPVTRGSSILPLVGLTSEASIKYHIWLGHLAMVLFTAHGLCYFLYWALIHDLEQLLRWDKVGVSNVAGEIALVFGIVMWVAVLPRIRRQKFEFFFYTHQLYFLFLLFYVLHVGIAFFTLILPGVYLFLIDRYLRFLQSRRKVRLDSTRLLPCETLELNFTKSPGLVYTPASVVFVNVPSISSLQWHPFTVSSNCNLEPDNLSVIIKKEGTWTQKLYNMLSSPLDRLDVSVEGPYGPAAVDFQRHDTLVLVSGGSGITPFISIIRELIFLSTTLTSPTPRIVLISAFKTSADLTMLDLLLPISATHSPISNLQFQLEAFVTREKEPPSTTDPHKLIQTIRFKPHPSDAPISPVLGPNGWLWLGAIISSSFVMYLILVGLLTRYYIYPIHHNTGKTYSTTSKALLNTLFICFCIAVTASVAMLWNKKSMEGNLIGSVEMDNPSTTFLSSWSRGSDGDVENLPRQSLVQSSKVHYGARPPLRSEFFWFPVSYFLARMLLETEGSSVGVLVSGPKEMRHDVATVCSSGQADRLHFEAISFNW</sequence>
<feature type="transmembrane region" description="Helical" evidence="13">
    <location>
        <begin position="253"/>
        <end position="274"/>
    </location>
</feature>
<gene>
    <name evidence="15" type="ORF">CKAN_01850400</name>
</gene>
<dbReference type="GO" id="GO:0005886">
    <property type="term" value="C:plasma membrane"/>
    <property type="evidence" value="ECO:0007669"/>
    <property type="project" value="TreeGrafter"/>
</dbReference>
<dbReference type="SUPFAM" id="SSF52343">
    <property type="entry name" value="Ferredoxin reductase-like, C-terminal NADP-linked domain"/>
    <property type="match status" value="1"/>
</dbReference>
<dbReference type="SFLD" id="SFLDS00052">
    <property type="entry name" value="Ferric_Reductase_Domain"/>
    <property type="match status" value="1"/>
</dbReference>
<dbReference type="InterPro" id="IPR039261">
    <property type="entry name" value="FNR_nucleotide-bd"/>
</dbReference>
<evidence type="ECO:0000256" key="5">
    <source>
        <dbReference type="ARBA" id="ARBA00022723"/>
    </source>
</evidence>
<evidence type="ECO:0000256" key="4">
    <source>
        <dbReference type="ARBA" id="ARBA00022692"/>
    </source>
</evidence>
<keyword evidence="9" id="KW-0406">Ion transport</keyword>
<evidence type="ECO:0000256" key="12">
    <source>
        <dbReference type="ARBA" id="ARBA00066905"/>
    </source>
</evidence>
<evidence type="ECO:0000256" key="10">
    <source>
        <dbReference type="ARBA" id="ARBA00023136"/>
    </source>
</evidence>